<dbReference type="PIRSF" id="PIRSF006060">
    <property type="entry name" value="AA_transporter"/>
    <property type="match status" value="1"/>
</dbReference>
<keyword evidence="5 6" id="KW-0472">Membrane</keyword>
<feature type="transmembrane region" description="Helical" evidence="6">
    <location>
        <begin position="32"/>
        <end position="54"/>
    </location>
</feature>
<feature type="transmembrane region" description="Helical" evidence="6">
    <location>
        <begin position="164"/>
        <end position="188"/>
    </location>
</feature>
<feature type="domain" description="Amino acid permease/ SLC12A" evidence="7">
    <location>
        <begin position="29"/>
        <end position="464"/>
    </location>
</feature>
<evidence type="ECO:0000313" key="8">
    <source>
        <dbReference type="EMBL" id="KTD37338.1"/>
    </source>
</evidence>
<dbReference type="InterPro" id="IPR004841">
    <property type="entry name" value="AA-permease/SLC12A_dom"/>
</dbReference>
<feature type="transmembrane region" description="Helical" evidence="6">
    <location>
        <begin position="254"/>
        <end position="276"/>
    </location>
</feature>
<reference evidence="8 10" key="1">
    <citation type="submission" date="2015-11" db="EMBL/GenBank/DDBJ databases">
        <title>Genomic analysis of 38 Legionella species identifies large and diverse effector repertoires.</title>
        <authorList>
            <person name="Burstein D."/>
            <person name="Amaro F."/>
            <person name="Zusman T."/>
            <person name="Lifshitz Z."/>
            <person name="Cohen O."/>
            <person name="Gilbert J.A."/>
            <person name="Pupko T."/>
            <person name="Shuman H.A."/>
            <person name="Segal G."/>
        </authorList>
    </citation>
    <scope>NUCLEOTIDE SEQUENCE [LARGE SCALE GENOMIC DNA]</scope>
    <source>
        <strain evidence="8 10">ATCC 43877</strain>
    </source>
</reference>
<feature type="transmembrane region" description="Helical" evidence="6">
    <location>
        <begin position="296"/>
        <end position="319"/>
    </location>
</feature>
<dbReference type="FunFam" id="1.20.1740.10:FF:000001">
    <property type="entry name" value="Amino acid permease"/>
    <property type="match status" value="1"/>
</dbReference>
<dbReference type="Proteomes" id="UP000054985">
    <property type="component" value="Unassembled WGS sequence"/>
</dbReference>
<evidence type="ECO:0000256" key="6">
    <source>
        <dbReference type="SAM" id="Phobius"/>
    </source>
</evidence>
<protein>
    <submittedName>
        <fullName evidence="9">Amino acid permease</fullName>
    </submittedName>
</protein>
<dbReference type="Proteomes" id="UP000254040">
    <property type="component" value="Unassembled WGS sequence"/>
</dbReference>
<accession>A0A378JWU8</accession>
<evidence type="ECO:0000256" key="4">
    <source>
        <dbReference type="ARBA" id="ARBA00022989"/>
    </source>
</evidence>
<feature type="transmembrane region" description="Helical" evidence="6">
    <location>
        <begin position="96"/>
        <end position="116"/>
    </location>
</feature>
<evidence type="ECO:0000256" key="5">
    <source>
        <dbReference type="ARBA" id="ARBA00023136"/>
    </source>
</evidence>
<evidence type="ECO:0000259" key="7">
    <source>
        <dbReference type="Pfam" id="PF00324"/>
    </source>
</evidence>
<organism evidence="9 11">
    <name type="scientific">Legionella moravica</name>
    <dbReference type="NCBI Taxonomy" id="39962"/>
    <lineage>
        <taxon>Bacteria</taxon>
        <taxon>Pseudomonadati</taxon>
        <taxon>Pseudomonadota</taxon>
        <taxon>Gammaproteobacteria</taxon>
        <taxon>Legionellales</taxon>
        <taxon>Legionellaceae</taxon>
        <taxon>Legionella</taxon>
    </lineage>
</organism>
<comment type="subcellular location">
    <subcellularLocation>
        <location evidence="1">Membrane</location>
        <topology evidence="1">Multi-pass membrane protein</topology>
    </subcellularLocation>
</comment>
<dbReference type="EMBL" id="LNYN01000013">
    <property type="protein sequence ID" value="KTD37338.1"/>
    <property type="molecule type" value="Genomic_DNA"/>
</dbReference>
<gene>
    <name evidence="9" type="primary">lysP</name>
    <name evidence="8" type="ORF">Lmor_0530</name>
    <name evidence="9" type="ORF">NCTC12239_02128</name>
</gene>
<evidence type="ECO:0000256" key="3">
    <source>
        <dbReference type="ARBA" id="ARBA00022692"/>
    </source>
</evidence>
<name>A0A378JWU8_9GAMM</name>
<keyword evidence="10" id="KW-1185">Reference proteome</keyword>
<dbReference type="PANTHER" id="PTHR43495">
    <property type="entry name" value="GABA PERMEASE"/>
    <property type="match status" value="1"/>
</dbReference>
<sequence>MRKKQPVKNPTLAKPIKDSGYRRGLKDRHVQLIALGGIVGSCYFLGTGEVINLVGPAVFIAYMLGGLIIYLTMLCMGELAVAIPISGSFVTYTSDFISPSVACGVGWSYWISWVAYIPAECVAGGIIMEMFTGINGYVWAICFGLLITYINLAKVDTFGEIEFWLALIKIVALMAFVVLALLIFFGIIHGTEPPGIIGFKYMLGDGGLLPNGTMSLLTAMVLLLVNYQGSEIIGLAAGESENPARMIPHAIRNVTLRILFIYIIPVFCLVLIFPWQKAGLSNSVFADALNFYGLNWAGAVTSFVTLSATLSCANSGFYGTVRSLNALARDGMAPHTFAKFNKNAIPQNAVIATLTGVWTLLGVGYFFGQTKLYIALLLVSGFTGTLAWISLCLSQISFRNRLYQAGYSIKDLRYVTPYSPYTGIIAVILMLFALFFLVLNKDPMYKLAFGIGIVSFVFPIIIYKLFDLSKDRRKALHVKSRIKFQDLFPPQ</sequence>
<evidence type="ECO:0000313" key="9">
    <source>
        <dbReference type="EMBL" id="STX63185.1"/>
    </source>
</evidence>
<feature type="transmembrane region" description="Helical" evidence="6">
    <location>
        <begin position="418"/>
        <end position="439"/>
    </location>
</feature>
<feature type="transmembrane region" description="Helical" evidence="6">
    <location>
        <begin position="136"/>
        <end position="152"/>
    </location>
</feature>
<dbReference type="RefSeq" id="WP_035922319.1">
    <property type="nucleotide sequence ID" value="NZ_CAAAJG010000011.1"/>
</dbReference>
<evidence type="ECO:0000313" key="10">
    <source>
        <dbReference type="Proteomes" id="UP000054985"/>
    </source>
</evidence>
<dbReference type="AlphaFoldDB" id="A0A378JWU8"/>
<dbReference type="EMBL" id="UGOG01000001">
    <property type="protein sequence ID" value="STX63185.1"/>
    <property type="molecule type" value="Genomic_DNA"/>
</dbReference>
<feature type="transmembrane region" description="Helical" evidence="6">
    <location>
        <begin position="60"/>
        <end position="84"/>
    </location>
</feature>
<evidence type="ECO:0000313" key="11">
    <source>
        <dbReference type="Proteomes" id="UP000254040"/>
    </source>
</evidence>
<feature type="transmembrane region" description="Helical" evidence="6">
    <location>
        <begin position="373"/>
        <end position="398"/>
    </location>
</feature>
<keyword evidence="3 6" id="KW-0812">Transmembrane</keyword>
<dbReference type="PANTHER" id="PTHR43495:SF5">
    <property type="entry name" value="GAMMA-AMINOBUTYRIC ACID PERMEASE"/>
    <property type="match status" value="1"/>
</dbReference>
<dbReference type="Gene3D" id="1.20.1740.10">
    <property type="entry name" value="Amino acid/polyamine transporter I"/>
    <property type="match status" value="1"/>
</dbReference>
<dbReference type="STRING" id="39962.Lmor_0530"/>
<feature type="transmembrane region" description="Helical" evidence="6">
    <location>
        <begin position="208"/>
        <end position="227"/>
    </location>
</feature>
<reference evidence="9 11" key="2">
    <citation type="submission" date="2018-06" db="EMBL/GenBank/DDBJ databases">
        <authorList>
            <consortium name="Pathogen Informatics"/>
            <person name="Doyle S."/>
        </authorList>
    </citation>
    <scope>NUCLEOTIDE SEQUENCE [LARGE SCALE GENOMIC DNA]</scope>
    <source>
        <strain evidence="9 11">NCTC12239</strain>
    </source>
</reference>
<dbReference type="GO" id="GO:0055085">
    <property type="term" value="P:transmembrane transport"/>
    <property type="evidence" value="ECO:0007669"/>
    <property type="project" value="InterPro"/>
</dbReference>
<evidence type="ECO:0000256" key="1">
    <source>
        <dbReference type="ARBA" id="ARBA00004141"/>
    </source>
</evidence>
<keyword evidence="2" id="KW-0813">Transport</keyword>
<keyword evidence="4 6" id="KW-1133">Transmembrane helix</keyword>
<feature type="transmembrane region" description="Helical" evidence="6">
    <location>
        <begin position="349"/>
        <end position="367"/>
    </location>
</feature>
<dbReference type="Pfam" id="PF00324">
    <property type="entry name" value="AA_permease"/>
    <property type="match status" value="1"/>
</dbReference>
<dbReference type="GO" id="GO:0016020">
    <property type="term" value="C:membrane"/>
    <property type="evidence" value="ECO:0007669"/>
    <property type="project" value="UniProtKB-SubCell"/>
</dbReference>
<dbReference type="OrthoDB" id="5297508at2"/>
<proteinExistence type="predicted"/>
<evidence type="ECO:0000256" key="2">
    <source>
        <dbReference type="ARBA" id="ARBA00022448"/>
    </source>
</evidence>
<feature type="transmembrane region" description="Helical" evidence="6">
    <location>
        <begin position="445"/>
        <end position="466"/>
    </location>
</feature>